<dbReference type="RefSeq" id="WP_007076610.1">
    <property type="nucleotide sequence ID" value="NZ_CM001024.1"/>
</dbReference>
<evidence type="ECO:0000313" key="1">
    <source>
        <dbReference type="EMBL" id="EFQ84702.1"/>
    </source>
</evidence>
<dbReference type="HOGENOM" id="CLU_189779_0_0_11"/>
<protein>
    <recommendedName>
        <fullName evidence="3">Holin</fullName>
    </recommendedName>
</protein>
<dbReference type="Proteomes" id="UP000003111">
    <property type="component" value="Unassembled WGS sequence"/>
</dbReference>
<proteinExistence type="predicted"/>
<evidence type="ECO:0000313" key="2">
    <source>
        <dbReference type="Proteomes" id="UP000003111"/>
    </source>
</evidence>
<dbReference type="EMBL" id="ACLF03000001">
    <property type="protein sequence ID" value="EFQ84702.1"/>
    <property type="molecule type" value="Genomic_DNA"/>
</dbReference>
<comment type="caution">
    <text evidence="1">The sequence shown here is derived from an EMBL/GenBank/DDBJ whole genome shotgun (WGS) entry which is preliminary data.</text>
</comment>
<evidence type="ECO:0008006" key="3">
    <source>
        <dbReference type="Google" id="ProtNLM"/>
    </source>
</evidence>
<dbReference type="eggNOG" id="ENOG502ZTZD">
    <property type="taxonomic scope" value="Bacteria"/>
</dbReference>
<dbReference type="Pfam" id="PF16945">
    <property type="entry name" value="Phage_r1t_holin"/>
    <property type="match status" value="1"/>
</dbReference>
<dbReference type="AlphaFoldDB" id="E2S7N6"/>
<accession>E2S7N6</accession>
<reference evidence="1" key="1">
    <citation type="submission" date="2010-08" db="EMBL/GenBank/DDBJ databases">
        <authorList>
            <person name="Muzny D."/>
            <person name="Qin X."/>
            <person name="Buhay C."/>
            <person name="Dugan-Rocha S."/>
            <person name="Ding Y."/>
            <person name="Chen G."/>
            <person name="Hawes A."/>
            <person name="Holder M."/>
            <person name="Jhangiani S."/>
            <person name="Johnson A."/>
            <person name="Khan Z."/>
            <person name="Li Z."/>
            <person name="Liu W."/>
            <person name="Liu X."/>
            <person name="Perez L."/>
            <person name="Shen H."/>
            <person name="Wang Q."/>
            <person name="Watt J."/>
            <person name="Xi L."/>
            <person name="Xin Y."/>
            <person name="Zhou J."/>
            <person name="Deng J."/>
            <person name="Jiang H."/>
            <person name="Liu Y."/>
            <person name="Qu J."/>
            <person name="Song X.-Z."/>
            <person name="Zhang L."/>
            <person name="Villasana D."/>
            <person name="Johnson A."/>
            <person name="Liu J."/>
            <person name="Liyanage D."/>
            <person name="Lorensuhewa L."/>
            <person name="Robinson T."/>
            <person name="Song A."/>
            <person name="Song B.-B."/>
            <person name="Dinh H."/>
            <person name="Thornton R."/>
            <person name="Coyle M."/>
            <person name="Francisco L."/>
            <person name="Jackson L."/>
            <person name="Javaid M."/>
            <person name="Korchina V."/>
            <person name="Kovar C."/>
            <person name="Mata R."/>
            <person name="Mathew T."/>
            <person name="Ngo R."/>
            <person name="Nguyen L."/>
            <person name="Nguyen N."/>
            <person name="Okwuonu G."/>
            <person name="Ongeri F."/>
            <person name="Pham C."/>
            <person name="Simmons D."/>
            <person name="Wilczek-Boney K."/>
            <person name="Hale W."/>
            <person name="Jakkamsetti A."/>
            <person name="Pham P."/>
            <person name="Ruth R."/>
            <person name="San Lucas F."/>
            <person name="Warren J."/>
            <person name="Zhang J."/>
            <person name="Zhao Z."/>
            <person name="Zhou C."/>
            <person name="Zhu D."/>
            <person name="Lee S."/>
            <person name="Bess C."/>
            <person name="Blankenburg K."/>
            <person name="Forbes L."/>
            <person name="Fu Q."/>
            <person name="Gubbala S."/>
            <person name="Hirani K."/>
            <person name="Jayaseelan J.C."/>
            <person name="Lara F."/>
            <person name="Munidasa M."/>
            <person name="Palculict T."/>
            <person name="Patil S."/>
            <person name="Pu L.-L."/>
            <person name="Saada N."/>
            <person name="Tang L."/>
            <person name="Weissenberger G."/>
            <person name="Zhu Y."/>
            <person name="Hemphill L."/>
            <person name="Shang Y."/>
            <person name="Youmans B."/>
            <person name="Ayvaz T."/>
            <person name="Ross M."/>
            <person name="Santibanez J."/>
            <person name="Aqrawi P."/>
            <person name="Gross S."/>
            <person name="Joshi V."/>
            <person name="Fowler G."/>
            <person name="Nazareth L."/>
            <person name="Reid J."/>
            <person name="Worley K."/>
            <person name="Petrosino J."/>
            <person name="Highlander S."/>
            <person name="Gibbs R."/>
        </authorList>
    </citation>
    <scope>NUCLEOTIDE SEQUENCE [LARGE SCALE GENOMIC DNA]</scope>
    <source>
        <strain evidence="1">DSM 15272</strain>
    </source>
</reference>
<sequence length="75" mass="7730">MSTIFSRAFARDAAERALATFAEVLPASWVAGQTGWLDVDWTGSLSIAGLAALASICKSVVATRVGDDTARLGSA</sequence>
<keyword evidence="2" id="KW-1185">Reference proteome</keyword>
<dbReference type="InterPro" id="IPR020109">
    <property type="entry name" value="Holin_r1t"/>
</dbReference>
<dbReference type="STRING" id="585531.HMPREF0063_10043"/>
<gene>
    <name evidence="1" type="ORF">HMPREF0063_10043</name>
</gene>
<name>E2S7N6_9ACTN</name>
<organism evidence="1 2">
    <name type="scientific">Aeromicrobium marinum DSM 15272</name>
    <dbReference type="NCBI Taxonomy" id="585531"/>
    <lineage>
        <taxon>Bacteria</taxon>
        <taxon>Bacillati</taxon>
        <taxon>Actinomycetota</taxon>
        <taxon>Actinomycetes</taxon>
        <taxon>Propionibacteriales</taxon>
        <taxon>Nocardioidaceae</taxon>
        <taxon>Aeromicrobium</taxon>
    </lineage>
</organism>